<proteinExistence type="predicted"/>
<dbReference type="AlphaFoldDB" id="A0A6G7PUA9"/>
<dbReference type="RefSeq" id="WP_166031487.1">
    <property type="nucleotide sequence ID" value="NZ_CP048877.1"/>
</dbReference>
<name>A0A6G7PUA9_9BACT</name>
<dbReference type="EMBL" id="CP048877">
    <property type="protein sequence ID" value="QIJ71265.1"/>
    <property type="molecule type" value="Genomic_DNA"/>
</dbReference>
<dbReference type="GO" id="GO:0020037">
    <property type="term" value="F:heme binding"/>
    <property type="evidence" value="ECO:0007669"/>
    <property type="project" value="InterPro"/>
</dbReference>
<evidence type="ECO:0000313" key="1">
    <source>
        <dbReference type="EMBL" id="QIJ71265.1"/>
    </source>
</evidence>
<dbReference type="Gene3D" id="1.10.760.10">
    <property type="entry name" value="Cytochrome c-like domain"/>
    <property type="match status" value="1"/>
</dbReference>
<organism evidence="1 2">
    <name type="scientific">Thermosulfuriphilus ammonigenes</name>
    <dbReference type="NCBI Taxonomy" id="1936021"/>
    <lineage>
        <taxon>Bacteria</taxon>
        <taxon>Pseudomonadati</taxon>
        <taxon>Thermodesulfobacteriota</taxon>
        <taxon>Thermodesulfobacteria</taxon>
        <taxon>Thermodesulfobacteriales</taxon>
        <taxon>Thermodesulfobacteriaceae</taxon>
        <taxon>Thermosulfuriphilus</taxon>
    </lineage>
</organism>
<gene>
    <name evidence="1" type="ORF">G4V39_02750</name>
</gene>
<dbReference type="KEGG" id="tav:G4V39_02750"/>
<dbReference type="Proteomes" id="UP000502179">
    <property type="component" value="Chromosome"/>
</dbReference>
<dbReference type="InterPro" id="IPR036909">
    <property type="entry name" value="Cyt_c-like_dom_sf"/>
</dbReference>
<dbReference type="InterPro" id="IPR009056">
    <property type="entry name" value="Cyt_c-like_dom"/>
</dbReference>
<dbReference type="GO" id="GO:0009055">
    <property type="term" value="F:electron transfer activity"/>
    <property type="evidence" value="ECO:0007669"/>
    <property type="project" value="InterPro"/>
</dbReference>
<sequence>MIWKRFVLVLAAIFALSSYIQADEFTKEDLKKWQESFMKVVAEGERLFHSPLGTNKVSCDMCHPNGSNIHPETYPKFQKQLGKVATLREMINWCIENPLEGKGLALDDPRMIALEAYITWERRGVPLAPGKH</sequence>
<dbReference type="PROSITE" id="PS51007">
    <property type="entry name" value="CYTC"/>
    <property type="match status" value="1"/>
</dbReference>
<dbReference type="SUPFAM" id="SSF46626">
    <property type="entry name" value="Cytochrome c"/>
    <property type="match status" value="1"/>
</dbReference>
<protein>
    <submittedName>
        <fullName evidence="1">Cytochrome C</fullName>
    </submittedName>
</protein>
<evidence type="ECO:0000313" key="2">
    <source>
        <dbReference type="Proteomes" id="UP000502179"/>
    </source>
</evidence>
<dbReference type="Pfam" id="PF21342">
    <property type="entry name" value="SoxA-TsdA_cyt-c"/>
    <property type="match status" value="1"/>
</dbReference>
<accession>A0A6G7PUA9</accession>
<reference evidence="1 2" key="1">
    <citation type="submission" date="2020-02" db="EMBL/GenBank/DDBJ databases">
        <title>Genome analysis of Thermosulfuriphilus ammonigenes ST65T, an anaerobic thermophilic chemolithoautotrophic bacterium isolated from a deep-sea hydrothermal vent.</title>
        <authorList>
            <person name="Slobodkina G."/>
            <person name="Allioux M."/>
            <person name="Merkel A."/>
            <person name="Alain K."/>
            <person name="Jebbar M."/>
            <person name="Slobodkin A."/>
        </authorList>
    </citation>
    <scope>NUCLEOTIDE SEQUENCE [LARGE SCALE GENOMIC DNA]</scope>
    <source>
        <strain evidence="1 2">ST65</strain>
    </source>
</reference>
<keyword evidence="2" id="KW-1185">Reference proteome</keyword>